<evidence type="ECO:0000256" key="3">
    <source>
        <dbReference type="ARBA" id="ARBA00022829"/>
    </source>
</evidence>
<evidence type="ECO:0000256" key="5">
    <source>
        <dbReference type="ARBA" id="ARBA00023315"/>
    </source>
</evidence>
<evidence type="ECO:0000313" key="13">
    <source>
        <dbReference type="WBParaSite" id="SVE_0526800.1"/>
    </source>
</evidence>
<dbReference type="PROSITE" id="PS51186">
    <property type="entry name" value="GNAT"/>
    <property type="match status" value="1"/>
</dbReference>
<evidence type="ECO:0000256" key="10">
    <source>
        <dbReference type="ARBA" id="ARBA00048848"/>
    </source>
</evidence>
<evidence type="ECO:0000256" key="9">
    <source>
        <dbReference type="ARBA" id="ARBA00048017"/>
    </source>
</evidence>
<dbReference type="STRING" id="75913.A0A0K0F8W7"/>
<keyword evidence="3" id="KW-0159">Chromosome partition</keyword>
<keyword evidence="2" id="KW-0808">Transferase</keyword>
<accession>A0A0K0F8W7</accession>
<dbReference type="InterPro" id="IPR016181">
    <property type="entry name" value="Acyl_CoA_acyltransferase"/>
</dbReference>
<evidence type="ECO:0000259" key="11">
    <source>
        <dbReference type="PROSITE" id="PS51186"/>
    </source>
</evidence>
<dbReference type="PANTHER" id="PTHR14744">
    <property type="entry name" value="N-ALPHA-ACETYLTRANSFERASE 60"/>
    <property type="match status" value="1"/>
</dbReference>
<dbReference type="GO" id="GO:0000139">
    <property type="term" value="C:Golgi membrane"/>
    <property type="evidence" value="ECO:0007669"/>
    <property type="project" value="TreeGrafter"/>
</dbReference>
<dbReference type="Gene3D" id="3.40.630.30">
    <property type="match status" value="1"/>
</dbReference>
<proteinExistence type="inferred from homology"/>
<comment type="catalytic activity">
    <reaction evidence="9">
        <text>L-lysyl-[protein] + acetyl-CoA = N(6)-acetyl-L-lysyl-[protein] + CoA + H(+)</text>
        <dbReference type="Rhea" id="RHEA:45948"/>
        <dbReference type="Rhea" id="RHEA-COMP:9752"/>
        <dbReference type="Rhea" id="RHEA-COMP:10731"/>
        <dbReference type="ChEBI" id="CHEBI:15378"/>
        <dbReference type="ChEBI" id="CHEBI:29969"/>
        <dbReference type="ChEBI" id="CHEBI:57287"/>
        <dbReference type="ChEBI" id="CHEBI:57288"/>
        <dbReference type="ChEBI" id="CHEBI:61930"/>
        <dbReference type="EC" id="2.3.1.48"/>
    </reaction>
</comment>
<dbReference type="SUPFAM" id="SSF55729">
    <property type="entry name" value="Acyl-CoA N-acyltransferases (Nat)"/>
    <property type="match status" value="1"/>
</dbReference>
<evidence type="ECO:0000256" key="6">
    <source>
        <dbReference type="ARBA" id="ARBA00025774"/>
    </source>
</evidence>
<protein>
    <recommendedName>
        <fullName evidence="8">N-alpha-acetyltransferase 60</fullName>
        <ecNumber evidence="7">2.3.1.259</ecNumber>
        <ecNumber evidence="1">2.3.1.48</ecNumber>
    </recommendedName>
</protein>
<reference evidence="13" key="2">
    <citation type="submission" date="2015-08" db="UniProtKB">
        <authorList>
            <consortium name="WormBaseParasite"/>
        </authorList>
    </citation>
    <scope>IDENTIFICATION</scope>
</reference>
<dbReference type="EC" id="2.3.1.48" evidence="1"/>
<evidence type="ECO:0000256" key="8">
    <source>
        <dbReference type="ARBA" id="ARBA00026144"/>
    </source>
</evidence>
<dbReference type="GO" id="GO:0004402">
    <property type="term" value="F:histone acetyltransferase activity"/>
    <property type="evidence" value="ECO:0007669"/>
    <property type="project" value="TreeGrafter"/>
</dbReference>
<comment type="similarity">
    <text evidence="6">Belongs to the acetyltransferase family. NAA60 subfamily.</text>
</comment>
<feature type="domain" description="N-acetyltransferase" evidence="11">
    <location>
        <begin position="22"/>
        <end position="186"/>
    </location>
</feature>
<dbReference type="InterPro" id="IPR000182">
    <property type="entry name" value="GNAT_dom"/>
</dbReference>
<evidence type="ECO:0000313" key="12">
    <source>
        <dbReference type="Proteomes" id="UP000035680"/>
    </source>
</evidence>
<sequence>MKNSISISNDLIEKDIANNGNWELRFLCHEDMPAIKAICKESFPVQYPDTWYQEVVDGVFISFGYFYNNVLTSLMICEIKQIKEYETEDQKLLSDYNGFALYILSLAVKSEFRRKGIAKNLLNYLMTEILEKNNHVSVVFLHALTHNYDAIKFYKKNGFKIHTTLRNYYLIDGIYYDGYTFACYVNGYNDFKWCLEALQIFTSRIFCPLRSFIKHVFM</sequence>
<comment type="catalytic activity">
    <reaction evidence="10">
        <text>N-terminal L-methionyl-[transmembrane protein] + acetyl-CoA = N-terminal N(alpha)-acetyl-L-methionyl-[transmembrane protein] + CoA + H(+)</text>
        <dbReference type="Rhea" id="RHEA:50604"/>
        <dbReference type="Rhea" id="RHEA-COMP:12745"/>
        <dbReference type="Rhea" id="RHEA-COMP:12746"/>
        <dbReference type="ChEBI" id="CHEBI:15378"/>
        <dbReference type="ChEBI" id="CHEBI:57287"/>
        <dbReference type="ChEBI" id="CHEBI:57288"/>
        <dbReference type="ChEBI" id="CHEBI:64731"/>
        <dbReference type="ChEBI" id="CHEBI:133414"/>
        <dbReference type="EC" id="2.3.1.259"/>
    </reaction>
</comment>
<evidence type="ECO:0000256" key="1">
    <source>
        <dbReference type="ARBA" id="ARBA00013184"/>
    </source>
</evidence>
<dbReference type="GO" id="GO:0007059">
    <property type="term" value="P:chromosome segregation"/>
    <property type="evidence" value="ECO:0007669"/>
    <property type="project" value="UniProtKB-KW"/>
</dbReference>
<dbReference type="AlphaFoldDB" id="A0A0K0F8W7"/>
<keyword evidence="12" id="KW-1185">Reference proteome</keyword>
<dbReference type="PANTHER" id="PTHR14744:SF15">
    <property type="entry name" value="N-ALPHA-ACETYLTRANSFERASE 60"/>
    <property type="match status" value="1"/>
</dbReference>
<keyword evidence="5" id="KW-0012">Acyltransferase</keyword>
<organism evidence="12 13">
    <name type="scientific">Strongyloides venezuelensis</name>
    <name type="common">Threadworm</name>
    <dbReference type="NCBI Taxonomy" id="75913"/>
    <lineage>
        <taxon>Eukaryota</taxon>
        <taxon>Metazoa</taxon>
        <taxon>Ecdysozoa</taxon>
        <taxon>Nematoda</taxon>
        <taxon>Chromadorea</taxon>
        <taxon>Rhabditida</taxon>
        <taxon>Tylenchina</taxon>
        <taxon>Panagrolaimomorpha</taxon>
        <taxon>Strongyloidoidea</taxon>
        <taxon>Strongyloididae</taxon>
        <taxon>Strongyloides</taxon>
    </lineage>
</organism>
<dbReference type="Proteomes" id="UP000035680">
    <property type="component" value="Unassembled WGS sequence"/>
</dbReference>
<dbReference type="CDD" id="cd04301">
    <property type="entry name" value="NAT_SF"/>
    <property type="match status" value="1"/>
</dbReference>
<keyword evidence="4" id="KW-0156">Chromatin regulator</keyword>
<dbReference type="EC" id="2.3.1.259" evidence="7"/>
<dbReference type="Pfam" id="PF00583">
    <property type="entry name" value="Acetyltransf_1"/>
    <property type="match status" value="1"/>
</dbReference>
<evidence type="ECO:0000256" key="4">
    <source>
        <dbReference type="ARBA" id="ARBA00022853"/>
    </source>
</evidence>
<evidence type="ECO:0000256" key="7">
    <source>
        <dbReference type="ARBA" id="ARBA00026111"/>
    </source>
</evidence>
<dbReference type="InterPro" id="IPR045141">
    <property type="entry name" value="NAA60-like"/>
</dbReference>
<dbReference type="GO" id="GO:0120518">
    <property type="term" value="F:protein N-terminal-methionine acetyltransferase activity"/>
    <property type="evidence" value="ECO:0007669"/>
    <property type="project" value="UniProtKB-EC"/>
</dbReference>
<reference evidence="12" key="1">
    <citation type="submission" date="2014-07" db="EMBL/GenBank/DDBJ databases">
        <authorList>
            <person name="Martin A.A"/>
            <person name="De Silva N."/>
        </authorList>
    </citation>
    <scope>NUCLEOTIDE SEQUENCE</scope>
</reference>
<dbReference type="WBParaSite" id="SVE_0526800.1">
    <property type="protein sequence ID" value="SVE_0526800.1"/>
    <property type="gene ID" value="SVE_0526800"/>
</dbReference>
<name>A0A0K0F8W7_STRVS</name>
<evidence type="ECO:0000256" key="2">
    <source>
        <dbReference type="ARBA" id="ARBA00022679"/>
    </source>
</evidence>